<evidence type="ECO:0000313" key="2">
    <source>
        <dbReference type="Proteomes" id="UP001566132"/>
    </source>
</evidence>
<dbReference type="Proteomes" id="UP001566132">
    <property type="component" value="Unassembled WGS sequence"/>
</dbReference>
<sequence length="113" mass="13091">MVYHKVNFFDTKENIYVKQSLVTNYLTEKCNRYRCTTTGRSEDVWDKFVKEVQSTMNLSYNSAIDLTLLEALMGFKGRSMAKRTISNAIEMGIDVSNLNQLRKEVSKTLALEY</sequence>
<gene>
    <name evidence="1" type="ORF">ABEB36_007516</name>
</gene>
<accession>A0ABD1EUA1</accession>
<name>A0ABD1EUA1_HYPHA</name>
<proteinExistence type="predicted"/>
<evidence type="ECO:0000313" key="1">
    <source>
        <dbReference type="EMBL" id="KAL1502367.1"/>
    </source>
</evidence>
<protein>
    <submittedName>
        <fullName evidence="1">Uncharacterized protein</fullName>
    </submittedName>
</protein>
<dbReference type="EMBL" id="JBDJPC010000005">
    <property type="protein sequence ID" value="KAL1502367.1"/>
    <property type="molecule type" value="Genomic_DNA"/>
</dbReference>
<dbReference type="AlphaFoldDB" id="A0ABD1EUA1"/>
<reference evidence="1 2" key="1">
    <citation type="submission" date="2024-05" db="EMBL/GenBank/DDBJ databases">
        <title>Genetic variation in Jamaican populations of the coffee berry borer (Hypothenemus hampei).</title>
        <authorList>
            <person name="Errbii M."/>
            <person name="Myrie A."/>
        </authorList>
    </citation>
    <scope>NUCLEOTIDE SEQUENCE [LARGE SCALE GENOMIC DNA]</scope>
    <source>
        <strain evidence="1">JA-Hopewell-2020-01-JO</strain>
        <tissue evidence="1">Whole body</tissue>
    </source>
</reference>
<keyword evidence="2" id="KW-1185">Reference proteome</keyword>
<comment type="caution">
    <text evidence="1">The sequence shown here is derived from an EMBL/GenBank/DDBJ whole genome shotgun (WGS) entry which is preliminary data.</text>
</comment>
<organism evidence="1 2">
    <name type="scientific">Hypothenemus hampei</name>
    <name type="common">Coffee berry borer</name>
    <dbReference type="NCBI Taxonomy" id="57062"/>
    <lineage>
        <taxon>Eukaryota</taxon>
        <taxon>Metazoa</taxon>
        <taxon>Ecdysozoa</taxon>
        <taxon>Arthropoda</taxon>
        <taxon>Hexapoda</taxon>
        <taxon>Insecta</taxon>
        <taxon>Pterygota</taxon>
        <taxon>Neoptera</taxon>
        <taxon>Endopterygota</taxon>
        <taxon>Coleoptera</taxon>
        <taxon>Polyphaga</taxon>
        <taxon>Cucujiformia</taxon>
        <taxon>Curculionidae</taxon>
        <taxon>Scolytinae</taxon>
        <taxon>Hypothenemus</taxon>
    </lineage>
</organism>